<evidence type="ECO:0000313" key="2">
    <source>
        <dbReference type="Proteomes" id="UP000015104"/>
    </source>
</evidence>
<dbReference type="Pfam" id="PF00494">
    <property type="entry name" value="SQS_PSY"/>
    <property type="match status" value="1"/>
</dbReference>
<proteinExistence type="predicted"/>
<evidence type="ECO:0000313" key="1">
    <source>
        <dbReference type="EnsemblMetazoa" id="tetur02g08490.1"/>
    </source>
</evidence>
<dbReference type="OMA" id="MINAREQ"/>
<dbReference type="SUPFAM" id="SSF48576">
    <property type="entry name" value="Terpenoid synthases"/>
    <property type="match status" value="1"/>
</dbReference>
<protein>
    <recommendedName>
        <fullName evidence="3">Squalene synthase</fullName>
    </recommendedName>
</protein>
<dbReference type="InterPro" id="IPR008949">
    <property type="entry name" value="Isoprenoid_synthase_dom_sf"/>
</dbReference>
<reference evidence="1" key="2">
    <citation type="submission" date="2015-06" db="UniProtKB">
        <authorList>
            <consortium name="EnsemblMetazoa"/>
        </authorList>
    </citation>
    <scope>IDENTIFICATION</scope>
</reference>
<dbReference type="Proteomes" id="UP000015104">
    <property type="component" value="Unassembled WGS sequence"/>
</dbReference>
<dbReference type="Gene3D" id="1.10.600.10">
    <property type="entry name" value="Farnesyl Diphosphate Synthase"/>
    <property type="match status" value="1"/>
</dbReference>
<reference evidence="2" key="1">
    <citation type="submission" date="2011-08" db="EMBL/GenBank/DDBJ databases">
        <authorList>
            <person name="Rombauts S."/>
        </authorList>
    </citation>
    <scope>NUCLEOTIDE SEQUENCE</scope>
    <source>
        <strain evidence="2">London</strain>
    </source>
</reference>
<dbReference type="KEGG" id="tut:107371348"/>
<keyword evidence="2" id="KW-1185">Reference proteome</keyword>
<dbReference type="EMBL" id="CAEY01000813">
    <property type="status" value="NOT_ANNOTATED_CDS"/>
    <property type="molecule type" value="Genomic_DNA"/>
</dbReference>
<dbReference type="HOGENOM" id="CLU_037269_6_0_1"/>
<dbReference type="EnsemblMetazoa" id="tetur02g08490.1">
    <property type="protein sequence ID" value="tetur02g08490.1"/>
    <property type="gene ID" value="tetur02g08490"/>
</dbReference>
<organism evidence="1 2">
    <name type="scientific">Tetranychus urticae</name>
    <name type="common">Two-spotted spider mite</name>
    <dbReference type="NCBI Taxonomy" id="32264"/>
    <lineage>
        <taxon>Eukaryota</taxon>
        <taxon>Metazoa</taxon>
        <taxon>Ecdysozoa</taxon>
        <taxon>Arthropoda</taxon>
        <taxon>Chelicerata</taxon>
        <taxon>Arachnida</taxon>
        <taxon>Acari</taxon>
        <taxon>Acariformes</taxon>
        <taxon>Trombidiformes</taxon>
        <taxon>Prostigmata</taxon>
        <taxon>Eleutherengona</taxon>
        <taxon>Raphignathae</taxon>
        <taxon>Tetranychoidea</taxon>
        <taxon>Tetranychidae</taxon>
        <taxon>Tetranychus</taxon>
    </lineage>
</organism>
<dbReference type="AlphaFoldDB" id="T1JWJ4"/>
<gene>
    <name evidence="1" type="primary">107371348</name>
</gene>
<dbReference type="eggNOG" id="KOG4411">
    <property type="taxonomic scope" value="Eukaryota"/>
</dbReference>
<evidence type="ECO:0008006" key="3">
    <source>
        <dbReference type="Google" id="ProtNLM"/>
    </source>
</evidence>
<dbReference type="OrthoDB" id="270318at2759"/>
<dbReference type="InterPro" id="IPR002060">
    <property type="entry name" value="Squ/phyt_synthse"/>
</dbReference>
<dbReference type="STRING" id="32264.T1JWJ4"/>
<sequence>MPKQQPADTRKIVQDVNFPRHYCIYILRKYDFEGFYNTKFIDDPITRRTGFAIRAFNTEISQIRDVTTMDTIAKMRFQFWYDGIENALALGQSTEHPSPQQQPLLHEISECNRLCSGKLTKTWFNRLIDARNSPEGLSNFPFNTMKELETYSENSVSPVFYLINEAMLSTCKSSSIKPDIQLKLDHIGSHIGKAQGLANVIRGIIHNARFNRCYVPSELLATHNVTHQDLLKSNINTNPALKEVYFDIASLSHQHLVKAKKLTQDSSIKQFTSAFLPIITLERFLDKLRKNNFDVSKTNWGRKDLFFPISLLLRSKLWKYGRIV</sequence>
<accession>T1JWJ4</accession>
<name>T1JWJ4_TETUR</name>